<keyword evidence="3" id="KW-0812">Transmembrane</keyword>
<feature type="compositionally biased region" description="Basic and acidic residues" evidence="2">
    <location>
        <begin position="34"/>
        <end position="54"/>
    </location>
</feature>
<keyword evidence="1" id="KW-0175">Coiled coil</keyword>
<dbReference type="InterPro" id="IPR019357">
    <property type="entry name" value="SCOC"/>
</dbReference>
<dbReference type="Gene3D" id="1.20.5.170">
    <property type="match status" value="1"/>
</dbReference>
<feature type="coiled-coil region" evidence="1">
    <location>
        <begin position="273"/>
        <end position="307"/>
    </location>
</feature>
<dbReference type="EMBL" id="JABANN010000132">
    <property type="protein sequence ID" value="KAF4669836.1"/>
    <property type="molecule type" value="Genomic_DNA"/>
</dbReference>
<sequence>MASSSSSSSYQNDRDDPGPAASASDSSRPAAVLDDYRQRHQRRYQEREAEAAREEQEDADLKLAQTLQSHEEVRLQQEIDLKHAEEVHRAQEIEQRQRELLGADDRQAHNESGVRRPMRTGYTERLINDTEFATEDRDAGEGFASWCPLLGIFRPSTVSERELLPLRDPDEEDPAEDAPARLLIARQGFGPMRWITAALTDGSDAPTAWRCCQCCGGDCWCTKRMLSACLMFFTVLLMLSVVVAITLIDPSMPLDSRHRAALIEKAMELQKTLSEMTYRAEEVRLQNAALEEENDLLKEYIENFITRRQFLRHLVDMSGLSPQLSPILKPHAPPLAGLARRSVTSVSSMMTKASLRRRPTAVIDMGLHTWKVGYATECKPRWRIRSLHDRWEDWTPDELESFLGHVLLDRLLVSPPTNADSWGDTRILVLENMFTPRYIRDSVRLCCGSLSYPGRVRKGLRHAGAPVPLQVENGHIRSTIEYAIGQPTALVVDMGHSSSRVVPVFACMPVMEAAAESASYGKARSRPTDEHSHSGDEILELVVSAMVEAVTKCPIDVRRHVASKVYFVGGRSRCVSLEADILQAFALLVSDKLPNFSSESITIFDTDPSMDPTDLIWIGASIYGGRGRLLVAVNDQFSSIGMPVPHPAMHKSTTDDSMGVRVTDWLNTFQ</sequence>
<keyword evidence="3" id="KW-0472">Membrane</keyword>
<evidence type="ECO:0000256" key="1">
    <source>
        <dbReference type="SAM" id="Coils"/>
    </source>
</evidence>
<organism evidence="4 5">
    <name type="scientific">Perkinsus olseni</name>
    <name type="common">Perkinsus atlanticus</name>
    <dbReference type="NCBI Taxonomy" id="32597"/>
    <lineage>
        <taxon>Eukaryota</taxon>
        <taxon>Sar</taxon>
        <taxon>Alveolata</taxon>
        <taxon>Perkinsozoa</taxon>
        <taxon>Perkinsea</taxon>
        <taxon>Perkinsida</taxon>
        <taxon>Perkinsidae</taxon>
        <taxon>Perkinsus</taxon>
    </lineage>
</organism>
<dbReference type="AlphaFoldDB" id="A0A7J6MEJ1"/>
<feature type="compositionally biased region" description="Low complexity" evidence="2">
    <location>
        <begin position="18"/>
        <end position="31"/>
    </location>
</feature>
<evidence type="ECO:0000313" key="4">
    <source>
        <dbReference type="EMBL" id="KAF4669836.1"/>
    </source>
</evidence>
<dbReference type="SUPFAM" id="SSF53067">
    <property type="entry name" value="Actin-like ATPase domain"/>
    <property type="match status" value="2"/>
</dbReference>
<dbReference type="Proteomes" id="UP000572268">
    <property type="component" value="Unassembled WGS sequence"/>
</dbReference>
<gene>
    <name evidence="4" type="ORF">FOL46_001169</name>
</gene>
<dbReference type="Gene3D" id="3.30.420.40">
    <property type="match status" value="2"/>
</dbReference>
<comment type="caution">
    <text evidence="4">The sequence shown here is derived from an EMBL/GenBank/DDBJ whole genome shotgun (WGS) entry which is preliminary data.</text>
</comment>
<feature type="transmembrane region" description="Helical" evidence="3">
    <location>
        <begin position="225"/>
        <end position="248"/>
    </location>
</feature>
<dbReference type="Pfam" id="PF10224">
    <property type="entry name" value="DUF2205"/>
    <property type="match status" value="1"/>
</dbReference>
<evidence type="ECO:0008006" key="6">
    <source>
        <dbReference type="Google" id="ProtNLM"/>
    </source>
</evidence>
<proteinExistence type="predicted"/>
<keyword evidence="3" id="KW-1133">Transmembrane helix</keyword>
<name>A0A7J6MEJ1_PEROL</name>
<evidence type="ECO:0000256" key="3">
    <source>
        <dbReference type="SAM" id="Phobius"/>
    </source>
</evidence>
<protein>
    <recommendedName>
        <fullName evidence="6">Actin</fullName>
    </recommendedName>
</protein>
<evidence type="ECO:0000313" key="5">
    <source>
        <dbReference type="Proteomes" id="UP000572268"/>
    </source>
</evidence>
<feature type="region of interest" description="Disordered" evidence="2">
    <location>
        <begin position="1"/>
        <end position="61"/>
    </location>
</feature>
<accession>A0A7J6MEJ1</accession>
<reference evidence="4 5" key="1">
    <citation type="submission" date="2020-04" db="EMBL/GenBank/DDBJ databases">
        <title>Perkinsus olseni comparative genomics.</title>
        <authorList>
            <person name="Bogema D.R."/>
        </authorList>
    </citation>
    <scope>NUCLEOTIDE SEQUENCE [LARGE SCALE GENOMIC DNA]</scope>
    <source>
        <strain evidence="4">ATCC PRA-31</strain>
    </source>
</reference>
<evidence type="ECO:0000256" key="2">
    <source>
        <dbReference type="SAM" id="MobiDB-lite"/>
    </source>
</evidence>
<dbReference type="InterPro" id="IPR043129">
    <property type="entry name" value="ATPase_NBD"/>
</dbReference>